<dbReference type="PANTHER" id="PTHR23110:SF104">
    <property type="entry name" value="MATERNAL GENE REQUIRED FOR MEIOSIS, ISOFORM H"/>
    <property type="match status" value="1"/>
</dbReference>
<evidence type="ECO:0000256" key="3">
    <source>
        <dbReference type="SAM" id="MobiDB-lite"/>
    </source>
</evidence>
<comment type="subcellular location">
    <subcellularLocation>
        <location evidence="1">Nucleus</location>
    </subcellularLocation>
</comment>
<evidence type="ECO:0000256" key="1">
    <source>
        <dbReference type="ARBA" id="ARBA00004123"/>
    </source>
</evidence>
<sequence>MYKGEVNVQYCQLSALLKTAESLKVKGLAEMTNQSTAPRESERDAERLRSHSSIPLKSEHSDTIPTSPLKSTLSTLVTSGGGSSGGAGSSCSRVGEHQASIERGTPSPTAHRHQQSSSPTPLALYGSRRLPRDHPDRPPSMETTMDDEPLQLSTQSTTATTTTTTVTCLSAEERPTSPDDEDDDDHMMQTNDVDL</sequence>
<dbReference type="EnsemblMetazoa" id="LLOJ003809-RA">
    <property type="protein sequence ID" value="LLOJ003809-PA"/>
    <property type="gene ID" value="LLOJ003809"/>
</dbReference>
<dbReference type="PANTHER" id="PTHR23110">
    <property type="entry name" value="BTB DOMAIN TRANSCRIPTION FACTOR"/>
    <property type="match status" value="1"/>
</dbReference>
<feature type="compositionally biased region" description="Basic and acidic residues" evidence="3">
    <location>
        <begin position="39"/>
        <end position="49"/>
    </location>
</feature>
<name>A0A1B0CH97_LUTLO</name>
<dbReference type="GO" id="GO:0005634">
    <property type="term" value="C:nucleus"/>
    <property type="evidence" value="ECO:0007669"/>
    <property type="project" value="UniProtKB-SubCell"/>
</dbReference>
<evidence type="ECO:0000256" key="2">
    <source>
        <dbReference type="ARBA" id="ARBA00023242"/>
    </source>
</evidence>
<dbReference type="VEuPathDB" id="VectorBase:LLONM1_007689"/>
<dbReference type="InterPro" id="IPR051095">
    <property type="entry name" value="Dros_DevTransReg"/>
</dbReference>
<feature type="compositionally biased region" description="Low complexity" evidence="3">
    <location>
        <begin position="66"/>
        <end position="78"/>
    </location>
</feature>
<feature type="region of interest" description="Disordered" evidence="3">
    <location>
        <begin position="30"/>
        <end position="195"/>
    </location>
</feature>
<protein>
    <submittedName>
        <fullName evidence="4">Uncharacterized protein</fullName>
    </submittedName>
</protein>
<evidence type="ECO:0000313" key="5">
    <source>
        <dbReference type="Proteomes" id="UP000092461"/>
    </source>
</evidence>
<organism evidence="4 5">
    <name type="scientific">Lutzomyia longipalpis</name>
    <name type="common">Sand fly</name>
    <dbReference type="NCBI Taxonomy" id="7200"/>
    <lineage>
        <taxon>Eukaryota</taxon>
        <taxon>Metazoa</taxon>
        <taxon>Ecdysozoa</taxon>
        <taxon>Arthropoda</taxon>
        <taxon>Hexapoda</taxon>
        <taxon>Insecta</taxon>
        <taxon>Pterygota</taxon>
        <taxon>Neoptera</taxon>
        <taxon>Endopterygota</taxon>
        <taxon>Diptera</taxon>
        <taxon>Nematocera</taxon>
        <taxon>Psychodoidea</taxon>
        <taxon>Psychodidae</taxon>
        <taxon>Lutzomyia</taxon>
        <taxon>Lutzomyia</taxon>
    </lineage>
</organism>
<dbReference type="GO" id="GO:0006357">
    <property type="term" value="P:regulation of transcription by RNA polymerase II"/>
    <property type="evidence" value="ECO:0007669"/>
    <property type="project" value="TreeGrafter"/>
</dbReference>
<dbReference type="EMBL" id="AJWK01012131">
    <property type="status" value="NOT_ANNOTATED_CDS"/>
    <property type="molecule type" value="Genomic_DNA"/>
</dbReference>
<dbReference type="AlphaFoldDB" id="A0A1B0CH97"/>
<proteinExistence type="predicted"/>
<accession>A0A1B0CH97</accession>
<feature type="compositionally biased region" description="Low complexity" evidence="3">
    <location>
        <begin position="154"/>
        <end position="167"/>
    </location>
</feature>
<keyword evidence="2" id="KW-0539">Nucleus</keyword>
<evidence type="ECO:0000313" key="4">
    <source>
        <dbReference type="EnsemblMetazoa" id="LLOJ003809-PA"/>
    </source>
</evidence>
<dbReference type="VEuPathDB" id="VectorBase:LLOJ003809"/>
<dbReference type="Proteomes" id="UP000092461">
    <property type="component" value="Unassembled WGS sequence"/>
</dbReference>
<feature type="compositionally biased region" description="Basic and acidic residues" evidence="3">
    <location>
        <begin position="130"/>
        <end position="139"/>
    </location>
</feature>
<feature type="compositionally biased region" description="Gly residues" evidence="3">
    <location>
        <begin position="79"/>
        <end position="88"/>
    </location>
</feature>
<reference evidence="4" key="1">
    <citation type="submission" date="2020-05" db="UniProtKB">
        <authorList>
            <consortium name="EnsemblMetazoa"/>
        </authorList>
    </citation>
    <scope>IDENTIFICATION</scope>
    <source>
        <strain evidence="4">Jacobina</strain>
    </source>
</reference>
<keyword evidence="5" id="KW-1185">Reference proteome</keyword>